<sequence>MKLELYYPSAALQPFIKSYTLVQSDSEMHNHILPDTSLIMAFRVEGNLTLSENGISQSMPASIISGLRKSVRFVGYSKNSTALLVKFKEGMASAFFQLPIHRLFGESLDLEDLIPRDKVQALEERLSLAESRLQRIQLVEQFLLSLLKSSFTDPLVCYALQKMILAKGNIKIKDLLSDLPTSRDPFEKKFRRFVGTSPKQFAALLRMKHFIEVYTQAGTPNNLTESAHAAGYYDQPHLIKDFREFTGQSPRDFFKTASFW</sequence>
<dbReference type="Pfam" id="PF12833">
    <property type="entry name" value="HTH_18"/>
    <property type="match status" value="1"/>
</dbReference>
<keyword evidence="6" id="KW-1185">Reference proteome</keyword>
<evidence type="ECO:0000256" key="1">
    <source>
        <dbReference type="ARBA" id="ARBA00023015"/>
    </source>
</evidence>
<reference evidence="5 6" key="1">
    <citation type="submission" date="2024-04" db="EMBL/GenBank/DDBJ databases">
        <title>Novel genus in family Flammeovirgaceae.</title>
        <authorList>
            <person name="Nguyen T.H."/>
            <person name="Vuong T.Q."/>
            <person name="Le H."/>
            <person name="Kim S.-G."/>
        </authorList>
    </citation>
    <scope>NUCLEOTIDE SEQUENCE [LARGE SCALE GENOMIC DNA]</scope>
    <source>
        <strain evidence="5 6">JCM 23209</strain>
    </source>
</reference>
<keyword evidence="3" id="KW-0804">Transcription</keyword>
<keyword evidence="1" id="KW-0805">Transcription regulation</keyword>
<dbReference type="RefSeq" id="WP_346823236.1">
    <property type="nucleotide sequence ID" value="NZ_JBDKWZ010000014.1"/>
</dbReference>
<dbReference type="PANTHER" id="PTHR46796">
    <property type="entry name" value="HTH-TYPE TRANSCRIPTIONAL ACTIVATOR RHAS-RELATED"/>
    <property type="match status" value="1"/>
</dbReference>
<proteinExistence type="predicted"/>
<gene>
    <name evidence="5" type="ORF">AAG747_21220</name>
</gene>
<dbReference type="PROSITE" id="PS01124">
    <property type="entry name" value="HTH_ARAC_FAMILY_2"/>
    <property type="match status" value="1"/>
</dbReference>
<dbReference type="InterPro" id="IPR046532">
    <property type="entry name" value="DUF6597"/>
</dbReference>
<evidence type="ECO:0000313" key="5">
    <source>
        <dbReference type="EMBL" id="MEN7550454.1"/>
    </source>
</evidence>
<name>A0AAW9RZX1_9BACT</name>
<protein>
    <submittedName>
        <fullName evidence="5">Helix-turn-helix domain-containing protein</fullName>
    </submittedName>
</protein>
<keyword evidence="2" id="KW-0238">DNA-binding</keyword>
<dbReference type="AlphaFoldDB" id="A0AAW9RZX1"/>
<dbReference type="EMBL" id="JBDKWZ010000014">
    <property type="protein sequence ID" value="MEN7550454.1"/>
    <property type="molecule type" value="Genomic_DNA"/>
</dbReference>
<dbReference type="Proteomes" id="UP001403385">
    <property type="component" value="Unassembled WGS sequence"/>
</dbReference>
<evidence type="ECO:0000256" key="2">
    <source>
        <dbReference type="ARBA" id="ARBA00023125"/>
    </source>
</evidence>
<dbReference type="Pfam" id="PF20240">
    <property type="entry name" value="DUF6597"/>
    <property type="match status" value="1"/>
</dbReference>
<accession>A0AAW9RZX1</accession>
<dbReference type="InterPro" id="IPR050204">
    <property type="entry name" value="AraC_XylS_family_regulators"/>
</dbReference>
<evidence type="ECO:0000313" key="6">
    <source>
        <dbReference type="Proteomes" id="UP001403385"/>
    </source>
</evidence>
<dbReference type="InterPro" id="IPR018060">
    <property type="entry name" value="HTH_AraC"/>
</dbReference>
<evidence type="ECO:0000256" key="3">
    <source>
        <dbReference type="ARBA" id="ARBA00023163"/>
    </source>
</evidence>
<dbReference type="GO" id="GO:0043565">
    <property type="term" value="F:sequence-specific DNA binding"/>
    <property type="evidence" value="ECO:0007669"/>
    <property type="project" value="InterPro"/>
</dbReference>
<dbReference type="Gene3D" id="1.10.10.60">
    <property type="entry name" value="Homeodomain-like"/>
    <property type="match status" value="1"/>
</dbReference>
<dbReference type="GO" id="GO:0003700">
    <property type="term" value="F:DNA-binding transcription factor activity"/>
    <property type="evidence" value="ECO:0007669"/>
    <property type="project" value="InterPro"/>
</dbReference>
<feature type="domain" description="HTH araC/xylS-type" evidence="4">
    <location>
        <begin position="153"/>
        <end position="256"/>
    </location>
</feature>
<comment type="caution">
    <text evidence="5">The sequence shown here is derived from an EMBL/GenBank/DDBJ whole genome shotgun (WGS) entry which is preliminary data.</text>
</comment>
<organism evidence="5 6">
    <name type="scientific">Rapidithrix thailandica</name>
    <dbReference type="NCBI Taxonomy" id="413964"/>
    <lineage>
        <taxon>Bacteria</taxon>
        <taxon>Pseudomonadati</taxon>
        <taxon>Bacteroidota</taxon>
        <taxon>Cytophagia</taxon>
        <taxon>Cytophagales</taxon>
        <taxon>Flammeovirgaceae</taxon>
        <taxon>Rapidithrix</taxon>
    </lineage>
</organism>
<dbReference type="SMART" id="SM00342">
    <property type="entry name" value="HTH_ARAC"/>
    <property type="match status" value="1"/>
</dbReference>
<dbReference type="PANTHER" id="PTHR46796:SF13">
    <property type="entry name" value="HTH-TYPE TRANSCRIPTIONAL ACTIVATOR RHAS"/>
    <property type="match status" value="1"/>
</dbReference>
<evidence type="ECO:0000259" key="4">
    <source>
        <dbReference type="PROSITE" id="PS01124"/>
    </source>
</evidence>